<feature type="compositionally biased region" description="Basic and acidic residues" evidence="1">
    <location>
        <begin position="53"/>
        <end position="72"/>
    </location>
</feature>
<accession>A0ABD1VHN9</accession>
<evidence type="ECO:0000313" key="3">
    <source>
        <dbReference type="Proteomes" id="UP001604277"/>
    </source>
</evidence>
<sequence>MDKLHEKYITELNGKQFADDGDKSLFTVGEPLPRTKLEFRVVLDNPTSIRDFHRKLESPDLGGDDKPKESDKKRSHGFSRSKTYKVAINSVGVIPIDAGDRILIFIKILSFFKRQSEMLYSNRMRPNSKPGDNGAQMGTWFAGVVF</sequence>
<proteinExistence type="predicted"/>
<dbReference type="Proteomes" id="UP001604277">
    <property type="component" value="Unassembled WGS sequence"/>
</dbReference>
<evidence type="ECO:0000313" key="2">
    <source>
        <dbReference type="EMBL" id="KAL2536865.1"/>
    </source>
</evidence>
<keyword evidence="3" id="KW-1185">Reference proteome</keyword>
<comment type="caution">
    <text evidence="2">The sequence shown here is derived from an EMBL/GenBank/DDBJ whole genome shotgun (WGS) entry which is preliminary data.</text>
</comment>
<organism evidence="2 3">
    <name type="scientific">Forsythia ovata</name>
    <dbReference type="NCBI Taxonomy" id="205694"/>
    <lineage>
        <taxon>Eukaryota</taxon>
        <taxon>Viridiplantae</taxon>
        <taxon>Streptophyta</taxon>
        <taxon>Embryophyta</taxon>
        <taxon>Tracheophyta</taxon>
        <taxon>Spermatophyta</taxon>
        <taxon>Magnoliopsida</taxon>
        <taxon>eudicotyledons</taxon>
        <taxon>Gunneridae</taxon>
        <taxon>Pentapetalae</taxon>
        <taxon>asterids</taxon>
        <taxon>lamiids</taxon>
        <taxon>Lamiales</taxon>
        <taxon>Oleaceae</taxon>
        <taxon>Forsythieae</taxon>
        <taxon>Forsythia</taxon>
    </lineage>
</organism>
<protein>
    <submittedName>
        <fullName evidence="2">Uncharacterized protein</fullName>
    </submittedName>
</protein>
<evidence type="ECO:0000256" key="1">
    <source>
        <dbReference type="SAM" id="MobiDB-lite"/>
    </source>
</evidence>
<dbReference type="EMBL" id="JBFOLJ010000005">
    <property type="protein sequence ID" value="KAL2536865.1"/>
    <property type="molecule type" value="Genomic_DNA"/>
</dbReference>
<gene>
    <name evidence="2" type="ORF">Fot_18256</name>
</gene>
<reference evidence="3" key="1">
    <citation type="submission" date="2024-07" db="EMBL/GenBank/DDBJ databases">
        <title>Two chromosome-level genome assemblies of Korean endemic species Abeliophyllum distichum and Forsythia ovata (Oleaceae).</title>
        <authorList>
            <person name="Jang H."/>
        </authorList>
    </citation>
    <scope>NUCLEOTIDE SEQUENCE [LARGE SCALE GENOMIC DNA]</scope>
</reference>
<dbReference type="AlphaFoldDB" id="A0ABD1VHN9"/>
<name>A0ABD1VHN9_9LAMI</name>
<feature type="region of interest" description="Disordered" evidence="1">
    <location>
        <begin position="53"/>
        <end position="79"/>
    </location>
</feature>